<dbReference type="EMBL" id="BNAF01000001">
    <property type="protein sequence ID" value="GHE23314.1"/>
    <property type="molecule type" value="Genomic_DNA"/>
</dbReference>
<gene>
    <name evidence="1" type="ORF">GCM10017764_02820</name>
</gene>
<organism evidence="1 2">
    <name type="scientific">Sphingobacterium griseoflavum</name>
    <dbReference type="NCBI Taxonomy" id="1474952"/>
    <lineage>
        <taxon>Bacteria</taxon>
        <taxon>Pseudomonadati</taxon>
        <taxon>Bacteroidota</taxon>
        <taxon>Sphingobacteriia</taxon>
        <taxon>Sphingobacteriales</taxon>
        <taxon>Sphingobacteriaceae</taxon>
        <taxon>Sphingobacterium</taxon>
    </lineage>
</organism>
<reference evidence="2" key="1">
    <citation type="journal article" date="2019" name="Int. J. Syst. Evol. Microbiol.">
        <title>The Global Catalogue of Microorganisms (GCM) 10K type strain sequencing project: providing services to taxonomists for standard genome sequencing and annotation.</title>
        <authorList>
            <consortium name="The Broad Institute Genomics Platform"/>
            <consortium name="The Broad Institute Genome Sequencing Center for Infectious Disease"/>
            <person name="Wu L."/>
            <person name="Ma J."/>
        </authorList>
    </citation>
    <scope>NUCLEOTIDE SEQUENCE [LARGE SCALE GENOMIC DNA]</scope>
    <source>
        <strain evidence="2">CGMCC 1.12966</strain>
    </source>
</reference>
<name>A0ABQ3HR46_9SPHI</name>
<comment type="caution">
    <text evidence="1">The sequence shown here is derived from an EMBL/GenBank/DDBJ whole genome shotgun (WGS) entry which is preliminary data.</text>
</comment>
<evidence type="ECO:0000313" key="1">
    <source>
        <dbReference type="EMBL" id="GHE23314.1"/>
    </source>
</evidence>
<accession>A0ABQ3HR46</accession>
<evidence type="ECO:0000313" key="2">
    <source>
        <dbReference type="Proteomes" id="UP000620550"/>
    </source>
</evidence>
<proteinExistence type="predicted"/>
<sequence>MLSQRICFVAIVLFMTDVFKASAKSTIIITLNGISDRGYEKHPLEIKLESITSSAKEKCLLLVQSLWLIFKIRIRITFARIIKNNKHPKIPNSA</sequence>
<keyword evidence="2" id="KW-1185">Reference proteome</keyword>
<dbReference type="Proteomes" id="UP000620550">
    <property type="component" value="Unassembled WGS sequence"/>
</dbReference>
<protein>
    <submittedName>
        <fullName evidence="1">Uncharacterized protein</fullName>
    </submittedName>
</protein>